<dbReference type="Pfam" id="PF00512">
    <property type="entry name" value="HisKA"/>
    <property type="match status" value="1"/>
</dbReference>
<keyword evidence="7 12" id="KW-0418">Kinase</keyword>
<evidence type="ECO:0000256" key="1">
    <source>
        <dbReference type="ARBA" id="ARBA00000085"/>
    </source>
</evidence>
<dbReference type="EMBL" id="CAKMMF010000015">
    <property type="protein sequence ID" value="CAH1208845.1"/>
    <property type="molecule type" value="Genomic_DNA"/>
</dbReference>
<dbReference type="Gene3D" id="1.10.287.130">
    <property type="match status" value="1"/>
</dbReference>
<feature type="transmembrane region" description="Helical" evidence="10">
    <location>
        <begin position="31"/>
        <end position="51"/>
    </location>
</feature>
<comment type="caution">
    <text evidence="12">The sequence shown here is derived from an EMBL/GenBank/DDBJ whole genome shotgun (WGS) entry which is preliminary data.</text>
</comment>
<protein>
    <recommendedName>
        <fullName evidence="3">histidine kinase</fullName>
        <ecNumber evidence="3">2.7.13.3</ecNumber>
    </recommendedName>
</protein>
<evidence type="ECO:0000256" key="5">
    <source>
        <dbReference type="ARBA" id="ARBA00022679"/>
    </source>
</evidence>
<dbReference type="InterPro" id="IPR036890">
    <property type="entry name" value="HATPase_C_sf"/>
</dbReference>
<proteinExistence type="predicted"/>
<keyword evidence="10" id="KW-0472">Membrane</keyword>
<dbReference type="SMART" id="SM00387">
    <property type="entry name" value="HATPase_c"/>
    <property type="match status" value="1"/>
</dbReference>
<organism evidence="12 13">
    <name type="scientific">Paenibacillus plantiphilus</name>
    <dbReference type="NCBI Taxonomy" id="2905650"/>
    <lineage>
        <taxon>Bacteria</taxon>
        <taxon>Bacillati</taxon>
        <taxon>Bacillota</taxon>
        <taxon>Bacilli</taxon>
        <taxon>Bacillales</taxon>
        <taxon>Paenibacillaceae</taxon>
        <taxon>Paenibacillus</taxon>
    </lineage>
</organism>
<dbReference type="PROSITE" id="PS50109">
    <property type="entry name" value="HIS_KIN"/>
    <property type="match status" value="1"/>
</dbReference>
<evidence type="ECO:0000313" key="13">
    <source>
        <dbReference type="Proteomes" id="UP000838686"/>
    </source>
</evidence>
<dbReference type="SUPFAM" id="SSF55874">
    <property type="entry name" value="ATPase domain of HSP90 chaperone/DNA topoisomerase II/histidine kinase"/>
    <property type="match status" value="1"/>
</dbReference>
<keyword evidence="13" id="KW-1185">Reference proteome</keyword>
<feature type="transmembrane region" description="Helical" evidence="10">
    <location>
        <begin position="7"/>
        <end position="25"/>
    </location>
</feature>
<keyword evidence="5 12" id="KW-0808">Transferase</keyword>
<dbReference type="Pfam" id="PF02518">
    <property type="entry name" value="HATPase_c"/>
    <property type="match status" value="1"/>
</dbReference>
<dbReference type="Proteomes" id="UP000838686">
    <property type="component" value="Unassembled WGS sequence"/>
</dbReference>
<dbReference type="InterPro" id="IPR003661">
    <property type="entry name" value="HisK_dim/P_dom"/>
</dbReference>
<dbReference type="EC" id="2.7.13.3" evidence="3"/>
<keyword evidence="9" id="KW-0902">Two-component regulatory system</keyword>
<keyword evidence="8" id="KW-0067">ATP-binding</keyword>
<dbReference type="CDD" id="cd00082">
    <property type="entry name" value="HisKA"/>
    <property type="match status" value="1"/>
</dbReference>
<dbReference type="PANTHER" id="PTHR45453:SF1">
    <property type="entry name" value="PHOSPHATE REGULON SENSOR PROTEIN PHOR"/>
    <property type="match status" value="1"/>
</dbReference>
<evidence type="ECO:0000313" key="12">
    <source>
        <dbReference type="EMBL" id="CAH1208845.1"/>
    </source>
</evidence>
<evidence type="ECO:0000256" key="9">
    <source>
        <dbReference type="ARBA" id="ARBA00023012"/>
    </source>
</evidence>
<dbReference type="InterPro" id="IPR050351">
    <property type="entry name" value="BphY/WalK/GraS-like"/>
</dbReference>
<keyword evidence="10" id="KW-0812">Transmembrane</keyword>
<dbReference type="InterPro" id="IPR003594">
    <property type="entry name" value="HATPase_dom"/>
</dbReference>
<gene>
    <name evidence="12" type="primary">rcsC_13</name>
    <name evidence="12" type="ORF">PAECIP111893_02916</name>
</gene>
<evidence type="ECO:0000256" key="7">
    <source>
        <dbReference type="ARBA" id="ARBA00022777"/>
    </source>
</evidence>
<dbReference type="GO" id="GO:0004673">
    <property type="term" value="F:protein histidine kinase activity"/>
    <property type="evidence" value="ECO:0007669"/>
    <property type="project" value="UniProtKB-EC"/>
</dbReference>
<dbReference type="InterPro" id="IPR036097">
    <property type="entry name" value="HisK_dim/P_sf"/>
</dbReference>
<keyword evidence="6" id="KW-0547">Nucleotide-binding</keyword>
<dbReference type="RefSeq" id="WP_236343280.1">
    <property type="nucleotide sequence ID" value="NZ_CAKMMF010000015.1"/>
</dbReference>
<evidence type="ECO:0000256" key="4">
    <source>
        <dbReference type="ARBA" id="ARBA00022553"/>
    </source>
</evidence>
<dbReference type="SUPFAM" id="SSF47384">
    <property type="entry name" value="Homodimeric domain of signal transducing histidine kinase"/>
    <property type="match status" value="1"/>
</dbReference>
<evidence type="ECO:0000256" key="8">
    <source>
        <dbReference type="ARBA" id="ARBA00022840"/>
    </source>
</evidence>
<dbReference type="InterPro" id="IPR004358">
    <property type="entry name" value="Sig_transdc_His_kin-like_C"/>
</dbReference>
<reference evidence="12" key="1">
    <citation type="submission" date="2022-01" db="EMBL/GenBank/DDBJ databases">
        <authorList>
            <person name="Criscuolo A."/>
        </authorList>
    </citation>
    <scope>NUCLEOTIDE SEQUENCE</scope>
    <source>
        <strain evidence="12">CIP111893</strain>
    </source>
</reference>
<evidence type="ECO:0000259" key="11">
    <source>
        <dbReference type="PROSITE" id="PS50109"/>
    </source>
</evidence>
<dbReference type="SMART" id="SM00388">
    <property type="entry name" value="HisKA"/>
    <property type="match status" value="1"/>
</dbReference>
<comment type="catalytic activity">
    <reaction evidence="1">
        <text>ATP + protein L-histidine = ADP + protein N-phospho-L-histidine.</text>
        <dbReference type="EC" id="2.7.13.3"/>
    </reaction>
</comment>
<keyword evidence="10" id="KW-1133">Transmembrane helix</keyword>
<evidence type="ECO:0000256" key="10">
    <source>
        <dbReference type="SAM" id="Phobius"/>
    </source>
</evidence>
<comment type="subcellular location">
    <subcellularLocation>
        <location evidence="2">Membrane</location>
    </subcellularLocation>
</comment>
<sequence length="343" mass="37838">MLRDKSLLLYSLQIIVVAALVLAGMEQEPQAVLMWGLLAAFLAITGCLFAMRFQYNARLKTIIADLGRANTGNLNTRLLAKDEPLFNEIIFAINLLIEQWSREQVLSIQSEAARKSLLSSISHDIRTPLTSIVGYVDALKDDIAASEVEKQAYVEILSNKAGALKGLIDELFHMVKLDADEIPMKPEALDLAEIARETLIEFLPLLNKYDIALEADVPDEKCWIVADRISLLRIIGNLLKNAVQHGRDGKVLGITLTAGKSDYQLHVWDKGAGIVEADRLKVFQRMYRGDHSRNPQSGGSGLGLAIAQALAHKNEAEIAVESEPGIKTTFTLTIKKAAQLRMN</sequence>
<keyword evidence="4" id="KW-0597">Phosphoprotein</keyword>
<dbReference type="PRINTS" id="PR00344">
    <property type="entry name" value="BCTRLSENSOR"/>
</dbReference>
<dbReference type="PANTHER" id="PTHR45453">
    <property type="entry name" value="PHOSPHATE REGULON SENSOR PROTEIN PHOR"/>
    <property type="match status" value="1"/>
</dbReference>
<evidence type="ECO:0000256" key="2">
    <source>
        <dbReference type="ARBA" id="ARBA00004370"/>
    </source>
</evidence>
<evidence type="ECO:0000256" key="6">
    <source>
        <dbReference type="ARBA" id="ARBA00022741"/>
    </source>
</evidence>
<feature type="domain" description="Histidine kinase" evidence="11">
    <location>
        <begin position="120"/>
        <end position="338"/>
    </location>
</feature>
<accession>A0ABN8GKI1</accession>
<dbReference type="Gene3D" id="3.30.565.10">
    <property type="entry name" value="Histidine kinase-like ATPase, C-terminal domain"/>
    <property type="match status" value="1"/>
</dbReference>
<name>A0ABN8GKI1_9BACL</name>
<evidence type="ECO:0000256" key="3">
    <source>
        <dbReference type="ARBA" id="ARBA00012438"/>
    </source>
</evidence>
<dbReference type="InterPro" id="IPR005467">
    <property type="entry name" value="His_kinase_dom"/>
</dbReference>